<evidence type="ECO:0000256" key="3">
    <source>
        <dbReference type="ARBA" id="ARBA00023002"/>
    </source>
</evidence>
<keyword evidence="3" id="KW-0560">Oxidoreductase</keyword>
<comment type="caution">
    <text evidence="4">The sequence shown here is derived from an EMBL/GenBank/DDBJ whole genome shotgun (WGS) entry which is preliminary data.</text>
</comment>
<accession>A0AAV9N848</accession>
<comment type="similarity">
    <text evidence="1">Belongs to the short-chain dehydrogenases/reductases (SDR) family.</text>
</comment>
<dbReference type="Proteomes" id="UP001358417">
    <property type="component" value="Unassembled WGS sequence"/>
</dbReference>
<dbReference type="RefSeq" id="XP_064705714.1">
    <property type="nucleotide sequence ID" value="XM_064846734.1"/>
</dbReference>
<dbReference type="InterPro" id="IPR002347">
    <property type="entry name" value="SDR_fam"/>
</dbReference>
<reference evidence="4 5" key="1">
    <citation type="submission" date="2023-08" db="EMBL/GenBank/DDBJ databases">
        <title>Black Yeasts Isolated from many extreme environments.</title>
        <authorList>
            <person name="Coleine C."/>
            <person name="Stajich J.E."/>
            <person name="Selbmann L."/>
        </authorList>
    </citation>
    <scope>NUCLEOTIDE SEQUENCE [LARGE SCALE GENOMIC DNA]</scope>
    <source>
        <strain evidence="4 5">CCFEE 5792</strain>
    </source>
</reference>
<evidence type="ECO:0000256" key="1">
    <source>
        <dbReference type="ARBA" id="ARBA00006484"/>
    </source>
</evidence>
<organism evidence="4 5">
    <name type="scientific">Exophiala bonariae</name>
    <dbReference type="NCBI Taxonomy" id="1690606"/>
    <lineage>
        <taxon>Eukaryota</taxon>
        <taxon>Fungi</taxon>
        <taxon>Dikarya</taxon>
        <taxon>Ascomycota</taxon>
        <taxon>Pezizomycotina</taxon>
        <taxon>Eurotiomycetes</taxon>
        <taxon>Chaetothyriomycetidae</taxon>
        <taxon>Chaetothyriales</taxon>
        <taxon>Herpotrichiellaceae</taxon>
        <taxon>Exophiala</taxon>
    </lineage>
</organism>
<dbReference type="GO" id="GO:0016616">
    <property type="term" value="F:oxidoreductase activity, acting on the CH-OH group of donors, NAD or NADP as acceptor"/>
    <property type="evidence" value="ECO:0007669"/>
    <property type="project" value="TreeGrafter"/>
</dbReference>
<protein>
    <submittedName>
        <fullName evidence="4">Uncharacterized protein</fullName>
    </submittedName>
</protein>
<dbReference type="PRINTS" id="PR00081">
    <property type="entry name" value="GDHRDH"/>
</dbReference>
<gene>
    <name evidence="4" type="ORF">LTR84_003139</name>
</gene>
<proteinExistence type="inferred from homology"/>
<dbReference type="Gene3D" id="3.40.50.720">
    <property type="entry name" value="NAD(P)-binding Rossmann-like Domain"/>
    <property type="match status" value="1"/>
</dbReference>
<dbReference type="InterPro" id="IPR036291">
    <property type="entry name" value="NAD(P)-bd_dom_sf"/>
</dbReference>
<dbReference type="PANTHER" id="PTHR44229">
    <property type="entry name" value="15-HYDROXYPROSTAGLANDIN DEHYDROGENASE [NAD(+)]"/>
    <property type="match status" value="1"/>
</dbReference>
<dbReference type="GeneID" id="89971333"/>
<evidence type="ECO:0000313" key="4">
    <source>
        <dbReference type="EMBL" id="KAK5051487.1"/>
    </source>
</evidence>
<keyword evidence="2" id="KW-0521">NADP</keyword>
<dbReference type="InterPro" id="IPR020904">
    <property type="entry name" value="Sc_DH/Rdtase_CS"/>
</dbReference>
<evidence type="ECO:0000313" key="5">
    <source>
        <dbReference type="Proteomes" id="UP001358417"/>
    </source>
</evidence>
<sequence length="322" mass="34476">MAVKQTKTAVVTGGVSGIGYGLVQSLLSKSNWRVVIADIRPEAYNAISSTLDPERHLFVATNVASWDEQAALFKKAFEWSGGRLDFFAANAGMAESDHITQGNFSQGWDLDGEPPKPNLTTIEVNEIAVFYGLRLFVHYARKTNVALKAASGSSPAPFNPKVVITASCAGIYPFPLAPAYNSSKHGVVALTRSVGKPLLASDNIAVNCIMPGYVDTGLIPNQVTALWPKHYITPISTMVRAYEELISEDGAVAQDGKSDGPNGVVKAGQSVECVVEKLFYRHPVPYADESQEFLIEQTFLPDGVWVRGMQAALGAAATAAKA</sequence>
<keyword evidence="5" id="KW-1185">Reference proteome</keyword>
<dbReference type="SUPFAM" id="SSF51735">
    <property type="entry name" value="NAD(P)-binding Rossmann-fold domains"/>
    <property type="match status" value="1"/>
</dbReference>
<dbReference type="PANTHER" id="PTHR44229:SF4">
    <property type="entry name" value="15-HYDROXYPROSTAGLANDIN DEHYDROGENASE [NAD(+)]"/>
    <property type="match status" value="1"/>
</dbReference>
<name>A0AAV9N848_9EURO</name>
<dbReference type="AlphaFoldDB" id="A0AAV9N848"/>
<dbReference type="EMBL" id="JAVRRD010000015">
    <property type="protein sequence ID" value="KAK5051487.1"/>
    <property type="molecule type" value="Genomic_DNA"/>
</dbReference>
<dbReference type="GO" id="GO:0005737">
    <property type="term" value="C:cytoplasm"/>
    <property type="evidence" value="ECO:0007669"/>
    <property type="project" value="TreeGrafter"/>
</dbReference>
<evidence type="ECO:0000256" key="2">
    <source>
        <dbReference type="ARBA" id="ARBA00022857"/>
    </source>
</evidence>
<dbReference type="PROSITE" id="PS00061">
    <property type="entry name" value="ADH_SHORT"/>
    <property type="match status" value="1"/>
</dbReference>
<dbReference type="Pfam" id="PF00106">
    <property type="entry name" value="adh_short"/>
    <property type="match status" value="1"/>
</dbReference>